<evidence type="ECO:0000256" key="3">
    <source>
        <dbReference type="ARBA" id="ARBA00022679"/>
    </source>
</evidence>
<keyword evidence="3" id="KW-0808">Transferase</keyword>
<feature type="region of interest" description="Disordered" evidence="6">
    <location>
        <begin position="265"/>
        <end position="338"/>
    </location>
</feature>
<dbReference type="EC" id="2.3.2.26" evidence="2"/>
<evidence type="ECO:0000313" key="8">
    <source>
        <dbReference type="EMBL" id="PON27680.1"/>
    </source>
</evidence>
<dbReference type="GO" id="GO:0000209">
    <property type="term" value="P:protein polyubiquitination"/>
    <property type="evidence" value="ECO:0007669"/>
    <property type="project" value="InterPro"/>
</dbReference>
<dbReference type="Gene3D" id="6.10.130.10">
    <property type="entry name" value="Ubiquitin-protein ligase E3A, N-terminal zinc-binding domain (AZUL)"/>
    <property type="match status" value="1"/>
</dbReference>
<dbReference type="InterPro" id="IPR035983">
    <property type="entry name" value="Hect_E3_ubiquitin_ligase"/>
</dbReference>
<evidence type="ECO:0000256" key="2">
    <source>
        <dbReference type="ARBA" id="ARBA00012485"/>
    </source>
</evidence>
<feature type="domain" description="HECT" evidence="7">
    <location>
        <begin position="1063"/>
        <end position="1421"/>
    </location>
</feature>
<dbReference type="STRING" id="398673.A0A2P4ZTR7"/>
<feature type="compositionally biased region" description="Polar residues" evidence="6">
    <location>
        <begin position="548"/>
        <end position="563"/>
    </location>
</feature>
<dbReference type="RefSeq" id="XP_018665502.1">
    <property type="nucleotide sequence ID" value="XM_018801231.1"/>
</dbReference>
<feature type="compositionally biased region" description="Polar residues" evidence="6">
    <location>
        <begin position="428"/>
        <end position="448"/>
    </location>
</feature>
<dbReference type="Pfam" id="PF00632">
    <property type="entry name" value="HECT"/>
    <property type="match status" value="1"/>
</dbReference>
<dbReference type="Gene3D" id="3.30.2160.10">
    <property type="entry name" value="Hect, E3 ligase catalytic domain"/>
    <property type="match status" value="1"/>
</dbReference>
<evidence type="ECO:0000256" key="6">
    <source>
        <dbReference type="SAM" id="MobiDB-lite"/>
    </source>
</evidence>
<protein>
    <recommendedName>
        <fullName evidence="2">HECT-type E3 ubiquitin transferase</fullName>
        <ecNumber evidence="2">2.3.2.26</ecNumber>
    </recommendedName>
</protein>
<dbReference type="SMART" id="SM00119">
    <property type="entry name" value="HECTc"/>
    <property type="match status" value="1"/>
</dbReference>
<feature type="compositionally biased region" description="Polar residues" evidence="6">
    <location>
        <begin position="659"/>
        <end position="670"/>
    </location>
</feature>
<comment type="catalytic activity">
    <reaction evidence="1">
        <text>S-ubiquitinyl-[E2 ubiquitin-conjugating enzyme]-L-cysteine + [acceptor protein]-L-lysine = [E2 ubiquitin-conjugating enzyme]-L-cysteine + N(6)-ubiquitinyl-[acceptor protein]-L-lysine.</text>
        <dbReference type="EC" id="2.3.2.26"/>
    </reaction>
</comment>
<feature type="compositionally biased region" description="Basic residues" evidence="6">
    <location>
        <begin position="462"/>
        <end position="471"/>
    </location>
</feature>
<dbReference type="PANTHER" id="PTHR45700:SF8">
    <property type="entry name" value="HECT-TYPE E3 UBIQUITIN TRANSFERASE"/>
    <property type="match status" value="1"/>
</dbReference>
<feature type="region of interest" description="Disordered" evidence="6">
    <location>
        <begin position="386"/>
        <end position="509"/>
    </location>
</feature>
<dbReference type="SUPFAM" id="SSF56204">
    <property type="entry name" value="Hect, E3 ligase catalytic domain"/>
    <property type="match status" value="1"/>
</dbReference>
<dbReference type="PANTHER" id="PTHR45700">
    <property type="entry name" value="UBIQUITIN-PROTEIN LIGASE E3C"/>
    <property type="match status" value="1"/>
</dbReference>
<reference evidence="8 9" key="1">
    <citation type="journal article" date="2016" name="Genome Announc.">
        <title>Draft Whole-Genome Sequence of Trichoderma gamsii T6085, a Promising Biocontrol Agent of Fusarium Head Blight on Wheat.</title>
        <authorList>
            <person name="Baroncelli R."/>
            <person name="Zapparata A."/>
            <person name="Piaggeschi G."/>
            <person name="Sarrocco S."/>
            <person name="Vannacci G."/>
        </authorList>
    </citation>
    <scope>NUCLEOTIDE SEQUENCE [LARGE SCALE GENOMIC DNA]</scope>
    <source>
        <strain evidence="8 9">T6085</strain>
    </source>
</reference>
<dbReference type="EMBL" id="JPDN02000009">
    <property type="protein sequence ID" value="PON27680.1"/>
    <property type="molecule type" value="Genomic_DNA"/>
</dbReference>
<dbReference type="GeneID" id="29981314"/>
<dbReference type="FunFam" id="3.30.2410.10:FF:000003">
    <property type="entry name" value="probable E3 ubiquitin-protein ligase HERC4 isoform X1"/>
    <property type="match status" value="1"/>
</dbReference>
<dbReference type="InterPro" id="IPR042556">
    <property type="entry name" value="AZUL_sf"/>
</dbReference>
<dbReference type="PROSITE" id="PS50237">
    <property type="entry name" value="HECT"/>
    <property type="match status" value="1"/>
</dbReference>
<evidence type="ECO:0000313" key="9">
    <source>
        <dbReference type="Proteomes" id="UP000054821"/>
    </source>
</evidence>
<feature type="compositionally biased region" description="Low complexity" evidence="6">
    <location>
        <begin position="386"/>
        <end position="408"/>
    </location>
</feature>
<keyword evidence="4 5" id="KW-0833">Ubl conjugation pathway</keyword>
<dbReference type="InterPro" id="IPR032353">
    <property type="entry name" value="AZUL"/>
</dbReference>
<evidence type="ECO:0000256" key="4">
    <source>
        <dbReference type="ARBA" id="ARBA00022786"/>
    </source>
</evidence>
<organism evidence="8 9">
    <name type="scientific">Trichoderma gamsii</name>
    <dbReference type="NCBI Taxonomy" id="398673"/>
    <lineage>
        <taxon>Eukaryota</taxon>
        <taxon>Fungi</taxon>
        <taxon>Dikarya</taxon>
        <taxon>Ascomycota</taxon>
        <taxon>Pezizomycotina</taxon>
        <taxon>Sordariomycetes</taxon>
        <taxon>Hypocreomycetidae</taxon>
        <taxon>Hypocreales</taxon>
        <taxon>Hypocreaceae</taxon>
        <taxon>Trichoderma</taxon>
    </lineage>
</organism>
<dbReference type="Gene3D" id="3.30.2410.10">
    <property type="entry name" value="Hect, E3 ligase catalytic domain"/>
    <property type="match status" value="1"/>
</dbReference>
<dbReference type="Gene3D" id="3.90.1750.10">
    <property type="entry name" value="Hect, E3 ligase catalytic domains"/>
    <property type="match status" value="1"/>
</dbReference>
<name>A0A2P4ZTR7_9HYPO</name>
<sequence>MRQGRQAERSGADLKTPTRAVVTFSLAPVISNPFPPAPPPPPAEPSPSHTSAHPSYSINVSAAVLIARLPSISSSIQQKHGLLSLTKPPSSDSGYLVPAMSAPAHKTSSARGLEPGHAAEAHRLRSPSDAIGELDLLAGLWQVAPFARLPPDAPAELSDYVQDVENPRRVYAIHRASRRHDFQTLVDKYIFQLRCGCGSPNCSTATCFTCRKRLAGKAPIRRYNPTSARTLAVYLASQDSPEAGLCPYLGSASRDEHPVANNLIFAHQPSPPQHGARRPSDIQTTSRRKPSVGVAAKPPLSPTTKSHSSSLDKQRSNNESQNDDATTRRGPLPASNISVSEKVVPKDYRSFAVATFGTVAYKMLEWLTPQAIDAMTKKISELGGAQQASEDTAAAPAAVTAAPSPESTNKQPSNSKTDDSHVHKTKSPSHTAPKQNRTSKPSRTSSQDVVEPLPPAKDVSSKPKRHSKKTFRSSPTKSNNRKSLEPLAISAGTEEVKPNSRPPSLNGFYPEKLARAGKTSPAIVTRGVPEMPSKPAFFENVSAPPPTTTNQIHDVESGSSDTETIGEREMPSNTAPTMQKEPVNPQSKPRPVSPILEVELSSAKFLLPQSLTTLNVELVDFICDIFQEDRTNESHFFGPLESHASYPKPQNPPKKLARRQSTSHATSPSQWKAFNEQALFTVLSDPHSLVQSFSKEGKLFDSHTLFYCMLRMTRAAPSLVLHSLWMAAESLFTAPKSLQISQPRSGRALPRSRKPLTDFEAGCVMSVCLHALVAVAPFVADSKVLYDMSRIRSTGLVLGGNGLSTRQPQSICLEYEDVFSNDIAVRLARRVFSAVSARRSLANLMRMDGRNKAGQLDILQPLLNQLDLLSSGPLRILEFTQAERLLHETRVPTLLLDWARTVLHQEWDGNPEIVNNGAFYGALSLISTMYQNRTRLLLGDIQFRADYFSERLDSMEMPVSWSESTSKRNRGHILDYPYLFSPECLVTFFRSINFAKMSRMFEESSSLKTRMSAIVDPGSLVANPHHKIVLQDMLKVASSKYLILDISRENVLRDAFDQLWRRQRRELLRPLKVHLGELSGEEGFDSGGVQQEFFRMAIAEFMDPKYGAFTIDDRTRMAWFVPGSVVEEWKFELMGVLVSLAVYNGLTLPVTFPKALYRKLLGEPVEELYHIADGWPALASGLMSLLEWNEADGAVEDVFARTYEFSVPNIGGNVTREMTKDMVQWPQNLDWKMRIVLPEESVDDTEAPLVTNDNRDQYVSDYIRYLTDMSVRPQYEAFERGFKSCLSDKSLSLLSPQILQSVVEGVQEIDISDLRRYTRYVGWDASHHTIRDFWSIVKRYDDRMKRKLLEFVTASDRVPVGGMRNLQFVIQRNGEGEGSGSRLPTAYTCYGTLLLPEYRDKDLLRQRLAMALENAQGFGFA</sequence>
<evidence type="ECO:0000259" key="7">
    <source>
        <dbReference type="PROSITE" id="PS50237"/>
    </source>
</evidence>
<feature type="compositionally biased region" description="Pro residues" evidence="6">
    <location>
        <begin position="33"/>
        <end position="45"/>
    </location>
</feature>
<feature type="active site" description="Glycyl thioester intermediate" evidence="5">
    <location>
        <position position="1389"/>
    </location>
</feature>
<feature type="region of interest" description="Disordered" evidence="6">
    <location>
        <begin position="637"/>
        <end position="670"/>
    </location>
</feature>
<evidence type="ECO:0000256" key="1">
    <source>
        <dbReference type="ARBA" id="ARBA00000885"/>
    </source>
</evidence>
<dbReference type="Pfam" id="PF16558">
    <property type="entry name" value="AZUL"/>
    <property type="match status" value="1"/>
</dbReference>
<evidence type="ECO:0000256" key="5">
    <source>
        <dbReference type="PROSITE-ProRule" id="PRU00104"/>
    </source>
</evidence>
<accession>A0A2P4ZTR7</accession>
<comment type="caution">
    <text evidence="8">The sequence shown here is derived from an EMBL/GenBank/DDBJ whole genome shotgun (WGS) entry which is preliminary data.</text>
</comment>
<dbReference type="InterPro" id="IPR044611">
    <property type="entry name" value="E3A/B/C-like"/>
</dbReference>
<dbReference type="InterPro" id="IPR000569">
    <property type="entry name" value="HECT_dom"/>
</dbReference>
<proteinExistence type="predicted"/>
<feature type="region of interest" description="Disordered" evidence="6">
    <location>
        <begin position="544"/>
        <end position="591"/>
    </location>
</feature>
<dbReference type="Proteomes" id="UP000054821">
    <property type="component" value="Unassembled WGS sequence"/>
</dbReference>
<feature type="region of interest" description="Disordered" evidence="6">
    <location>
        <begin position="29"/>
        <end position="54"/>
    </location>
</feature>
<keyword evidence="9" id="KW-1185">Reference proteome</keyword>
<gene>
    <name evidence="8" type="ORF">TGAM01_v203447</name>
</gene>
<dbReference type="GO" id="GO:0061630">
    <property type="term" value="F:ubiquitin protein ligase activity"/>
    <property type="evidence" value="ECO:0007669"/>
    <property type="project" value="UniProtKB-EC"/>
</dbReference>